<protein>
    <submittedName>
        <fullName evidence="1">Uncharacterized protein</fullName>
    </submittedName>
</protein>
<proteinExistence type="predicted"/>
<evidence type="ECO:0000313" key="1">
    <source>
        <dbReference type="EMBL" id="KJA22279.1"/>
    </source>
</evidence>
<dbReference type="AlphaFoldDB" id="A0A0D2NTU8"/>
<keyword evidence="2" id="KW-1185">Reference proteome</keyword>
<accession>A0A0D2NTU8</accession>
<reference evidence="2" key="1">
    <citation type="submission" date="2014-04" db="EMBL/GenBank/DDBJ databases">
        <title>Evolutionary Origins and Diversification of the Mycorrhizal Mutualists.</title>
        <authorList>
            <consortium name="DOE Joint Genome Institute"/>
            <consortium name="Mycorrhizal Genomics Consortium"/>
            <person name="Kohler A."/>
            <person name="Kuo A."/>
            <person name="Nagy L.G."/>
            <person name="Floudas D."/>
            <person name="Copeland A."/>
            <person name="Barry K.W."/>
            <person name="Cichocki N."/>
            <person name="Veneault-Fourrey C."/>
            <person name="LaButti K."/>
            <person name="Lindquist E.A."/>
            <person name="Lipzen A."/>
            <person name="Lundell T."/>
            <person name="Morin E."/>
            <person name="Murat C."/>
            <person name="Riley R."/>
            <person name="Ohm R."/>
            <person name="Sun H."/>
            <person name="Tunlid A."/>
            <person name="Henrissat B."/>
            <person name="Grigoriev I.V."/>
            <person name="Hibbett D.S."/>
            <person name="Martin F."/>
        </authorList>
    </citation>
    <scope>NUCLEOTIDE SEQUENCE [LARGE SCALE GENOMIC DNA]</scope>
    <source>
        <strain evidence="2">FD-334 SS-4</strain>
    </source>
</reference>
<organism evidence="1 2">
    <name type="scientific">Hypholoma sublateritium (strain FD-334 SS-4)</name>
    <dbReference type="NCBI Taxonomy" id="945553"/>
    <lineage>
        <taxon>Eukaryota</taxon>
        <taxon>Fungi</taxon>
        <taxon>Dikarya</taxon>
        <taxon>Basidiomycota</taxon>
        <taxon>Agaricomycotina</taxon>
        <taxon>Agaricomycetes</taxon>
        <taxon>Agaricomycetidae</taxon>
        <taxon>Agaricales</taxon>
        <taxon>Agaricineae</taxon>
        <taxon>Strophariaceae</taxon>
        <taxon>Hypholoma</taxon>
    </lineage>
</organism>
<gene>
    <name evidence="1" type="ORF">HYPSUDRAFT_202298</name>
</gene>
<name>A0A0D2NTU8_HYPSF</name>
<sequence>MADAQLLTGTLHHRWRATAEAAKPDPRNAWASARGTKLFRVDRQQIFRAQEERDAPTALGVRRVIYAVSAPPGSPIDTLVFSYRRDAWNDRKYTPFTNTGVLAFTDSEECVCALLSFKPSTLLLECLYAIFGIGAIERKCPAYRRIEFFEEAKVTAIIGTIVFRTKGEFIQDVVDRKLNRDTAQARSVCSPLNKWLFDSFQPKVPRVIDVVDVHMVIYKE</sequence>
<dbReference type="Proteomes" id="UP000054270">
    <property type="component" value="Unassembled WGS sequence"/>
</dbReference>
<evidence type="ECO:0000313" key="2">
    <source>
        <dbReference type="Proteomes" id="UP000054270"/>
    </source>
</evidence>
<dbReference type="EMBL" id="KN817551">
    <property type="protein sequence ID" value="KJA22279.1"/>
    <property type="molecule type" value="Genomic_DNA"/>
</dbReference>